<accession>A0A1Y2JNI5</accession>
<comment type="caution">
    <text evidence="1">The sequence shown here is derived from an EMBL/GenBank/DDBJ whole genome shotgun (WGS) entry which is preliminary data.</text>
</comment>
<dbReference type="AlphaFoldDB" id="A0A1Y2JNI5"/>
<protein>
    <submittedName>
        <fullName evidence="1">Uncharacterized protein</fullName>
    </submittedName>
</protein>
<dbReference type="InterPro" id="IPR052948">
    <property type="entry name" value="Low_temp-induced_all0457"/>
</dbReference>
<dbReference type="PANTHER" id="PTHR36109">
    <property type="entry name" value="MEMBRANE PROTEIN-RELATED"/>
    <property type="match status" value="1"/>
</dbReference>
<sequence length="206" mass="21366">MPTICRFYDAYADGNRVILFLEIEGVPVSDTSLVSNNCDAWYIGALASNLVPLRNHSESTGADPSIEDASAGAGGGATVGTAARLITMLAVPGIGPVLGVGWLAAILGGVAAGGVTGGLLGALTNAGINEECAHVLVEGVRRGGTLVAARAAKEDVPRIEPLMNCRAVNLEERSELYRKAGWLAFDPKAPPYTADQVRCERALHGR</sequence>
<organism evidence="1 2">
    <name type="scientific">Bradyrhizobium japonicum</name>
    <dbReference type="NCBI Taxonomy" id="375"/>
    <lineage>
        <taxon>Bacteria</taxon>
        <taxon>Pseudomonadati</taxon>
        <taxon>Pseudomonadota</taxon>
        <taxon>Alphaproteobacteria</taxon>
        <taxon>Hyphomicrobiales</taxon>
        <taxon>Nitrobacteraceae</taxon>
        <taxon>Bradyrhizobium</taxon>
    </lineage>
</organism>
<dbReference type="EMBL" id="NAFL01000261">
    <property type="protein sequence ID" value="OSJ30413.1"/>
    <property type="molecule type" value="Genomic_DNA"/>
</dbReference>
<name>A0A1Y2JNI5_BRAJP</name>
<dbReference type="PANTHER" id="PTHR36109:SF2">
    <property type="entry name" value="MEMBRANE PROTEIN"/>
    <property type="match status" value="1"/>
</dbReference>
<reference evidence="1 2" key="1">
    <citation type="submission" date="2017-03" db="EMBL/GenBank/DDBJ databases">
        <title>Whole genome sequences of fourteen strains of Bradyrhizobium canariense and one strain of Bradyrhizobium japonicum isolated from Lupinus (Papilionoideae: Genisteae) species in Algeria.</title>
        <authorList>
            <person name="Crovadore J."/>
            <person name="Chekireb D."/>
            <person name="Brachmann A."/>
            <person name="Chablais R."/>
            <person name="Cochard B."/>
            <person name="Lefort F."/>
        </authorList>
    </citation>
    <scope>NUCLEOTIDE SEQUENCE [LARGE SCALE GENOMIC DNA]</scope>
    <source>
        <strain evidence="1 2">UBMA197</strain>
    </source>
</reference>
<evidence type="ECO:0000313" key="2">
    <source>
        <dbReference type="Proteomes" id="UP000193335"/>
    </source>
</evidence>
<dbReference type="RefSeq" id="WP_085402067.1">
    <property type="nucleotide sequence ID" value="NZ_NAFL01000261.1"/>
</dbReference>
<proteinExistence type="predicted"/>
<evidence type="ECO:0000313" key="1">
    <source>
        <dbReference type="EMBL" id="OSJ30413.1"/>
    </source>
</evidence>
<dbReference type="Proteomes" id="UP000193335">
    <property type="component" value="Unassembled WGS sequence"/>
</dbReference>
<gene>
    <name evidence="1" type="ORF">BSZ19_24705</name>
</gene>